<evidence type="ECO:0000313" key="5">
    <source>
        <dbReference type="EMBL" id="OHA18257.1"/>
    </source>
</evidence>
<dbReference type="Pfam" id="PF00929">
    <property type="entry name" value="RNase_T"/>
    <property type="match status" value="1"/>
</dbReference>
<evidence type="ECO:0000313" key="6">
    <source>
        <dbReference type="Proteomes" id="UP000178873"/>
    </source>
</evidence>
<dbReference type="InterPro" id="IPR047201">
    <property type="entry name" value="ERI-1_3'hExo-like"/>
</dbReference>
<dbReference type="SUPFAM" id="SSF53098">
    <property type="entry name" value="Ribonuclease H-like"/>
    <property type="match status" value="1"/>
</dbReference>
<accession>A0A1G2M321</accession>
<dbReference type="STRING" id="1802301.A2664_02220"/>
<evidence type="ECO:0000259" key="4">
    <source>
        <dbReference type="SMART" id="SM00479"/>
    </source>
</evidence>
<dbReference type="EMBL" id="MHRF01000007">
    <property type="protein sequence ID" value="OHA18257.1"/>
    <property type="molecule type" value="Genomic_DNA"/>
</dbReference>
<evidence type="ECO:0000256" key="2">
    <source>
        <dbReference type="ARBA" id="ARBA00022801"/>
    </source>
</evidence>
<dbReference type="InterPro" id="IPR013520">
    <property type="entry name" value="Ribonucl_H"/>
</dbReference>
<dbReference type="InterPro" id="IPR036397">
    <property type="entry name" value="RNaseH_sf"/>
</dbReference>
<keyword evidence="2" id="KW-0378">Hydrolase</keyword>
<feature type="domain" description="Exonuclease" evidence="4">
    <location>
        <begin position="7"/>
        <end position="191"/>
    </location>
</feature>
<dbReference type="GO" id="GO:0000175">
    <property type="term" value="F:3'-5'-RNA exonuclease activity"/>
    <property type="evidence" value="ECO:0007669"/>
    <property type="project" value="InterPro"/>
</dbReference>
<gene>
    <name evidence="5" type="ORF">A2664_02220</name>
</gene>
<evidence type="ECO:0000256" key="1">
    <source>
        <dbReference type="ARBA" id="ARBA00022722"/>
    </source>
</evidence>
<dbReference type="InterPro" id="IPR012337">
    <property type="entry name" value="RNaseH-like_sf"/>
</dbReference>
<organism evidence="5 6">
    <name type="scientific">Candidatus Taylorbacteria bacterium RIFCSPHIGHO2_01_FULL_46_22b</name>
    <dbReference type="NCBI Taxonomy" id="1802301"/>
    <lineage>
        <taxon>Bacteria</taxon>
        <taxon>Candidatus Tayloriibacteriota</taxon>
    </lineage>
</organism>
<dbReference type="CDD" id="cd06133">
    <property type="entry name" value="ERI-1_3'hExo_like"/>
    <property type="match status" value="1"/>
</dbReference>
<proteinExistence type="predicted"/>
<dbReference type="Proteomes" id="UP000178873">
    <property type="component" value="Unassembled WGS sequence"/>
</dbReference>
<dbReference type="PANTHER" id="PTHR23044:SF61">
    <property type="entry name" value="3'-5' EXORIBONUCLEASE 1-RELATED"/>
    <property type="match status" value="1"/>
</dbReference>
<dbReference type="SMART" id="SM00479">
    <property type="entry name" value="EXOIII"/>
    <property type="match status" value="1"/>
</dbReference>
<keyword evidence="3" id="KW-0269">Exonuclease</keyword>
<name>A0A1G2M321_9BACT</name>
<comment type="caution">
    <text evidence="5">The sequence shown here is derived from an EMBL/GenBank/DDBJ whole genome shotgun (WGS) entry which is preliminary data.</text>
</comment>
<dbReference type="Gene3D" id="3.30.420.10">
    <property type="entry name" value="Ribonuclease H-like superfamily/Ribonuclease H"/>
    <property type="match status" value="1"/>
</dbReference>
<protein>
    <recommendedName>
        <fullName evidence="4">Exonuclease domain-containing protein</fullName>
    </recommendedName>
</protein>
<evidence type="ECO:0000256" key="3">
    <source>
        <dbReference type="ARBA" id="ARBA00022839"/>
    </source>
</evidence>
<dbReference type="AlphaFoldDB" id="A0A1G2M321"/>
<dbReference type="InterPro" id="IPR051274">
    <property type="entry name" value="3-5_Exoribonuclease"/>
</dbReference>
<keyword evidence="1" id="KW-0540">Nuclease</keyword>
<dbReference type="PANTHER" id="PTHR23044">
    <property type="entry name" value="3'-5' EXONUCLEASE ERI1-RELATED"/>
    <property type="match status" value="1"/>
</dbReference>
<sequence>MLGFPKEIVIFDTEYTSWEGAMARNWSGPNEYREIVQIGAIRVETNTLEFTELDSLMLYVKPIKNPILSDYFKDLTGISQEIVEEEGTSLSEAVQKFYDWTDGATCFSWGLDGKDIEDNCALINIPFPFAEGQCKNMKDIFVEQGIKTEGYMSSTLVEAFGIKKIRRGHDGLDDARTIADALRLLAKQKRIS</sequence>
<dbReference type="GO" id="GO:0003676">
    <property type="term" value="F:nucleic acid binding"/>
    <property type="evidence" value="ECO:0007669"/>
    <property type="project" value="InterPro"/>
</dbReference>
<reference evidence="5 6" key="1">
    <citation type="journal article" date="2016" name="Nat. Commun.">
        <title>Thousands of microbial genomes shed light on interconnected biogeochemical processes in an aquifer system.</title>
        <authorList>
            <person name="Anantharaman K."/>
            <person name="Brown C.T."/>
            <person name="Hug L.A."/>
            <person name="Sharon I."/>
            <person name="Castelle C.J."/>
            <person name="Probst A.J."/>
            <person name="Thomas B.C."/>
            <person name="Singh A."/>
            <person name="Wilkins M.J."/>
            <person name="Karaoz U."/>
            <person name="Brodie E.L."/>
            <person name="Williams K.H."/>
            <person name="Hubbard S.S."/>
            <person name="Banfield J.F."/>
        </authorList>
    </citation>
    <scope>NUCLEOTIDE SEQUENCE [LARGE SCALE GENOMIC DNA]</scope>
</reference>